<evidence type="ECO:0000313" key="2">
    <source>
        <dbReference type="Proteomes" id="UP000010847"/>
    </source>
</evidence>
<sequence>MKNKNRPRDKYLAFLIIAMMLVIGIYPRVADAAMTTTTTLDYLVFGSDADNNLITGVTSTINFTLYGTITTTDPSATPQSVSTPNTLLKSGSYTAYITDPDGKVTYYPTSGSSISNVTLDKAGTYYLYVSDSSNNTASGTITVTDAKTAITGKLSQNYSSTVSVKLMDGAGNILPRKTVNVDATAIGGNVSSYTTLYDGTFSFTMTPTKMGTVNITVGGHIIGSINVTPAYTEMDRIGANASDNATRSVLVAQAGWTSSKYAVLTRDDGVADAMVAVPLAKKYDAPIFMTSTNQLNSSVLTELKQLGVETVLIIGGEGAVSSSVQNQLISNGIHTSRIAGTDRYETAAQIAYWVGSSRTVYLAYGYGEPDALAASALAAEQGIPILLTDSGALPESTAKALASLAPQNVKLLGGTGVISADLEQSLNQSYMVERWGGVDRYATQQAIFQNYFADQKAANSFPVYFTSSSVLSSDVGGGTPYGDALFTAALAAKNQGFVIALPPDNVPSSISTFLLYNKVYIPSSTVVGNGSAISYSVEAKLNQLLAR</sequence>
<name>W0EB43_9FIRM</name>
<protein>
    <submittedName>
        <fullName evidence="1">Cell wall-binding protein</fullName>
    </submittedName>
</protein>
<dbReference type="InterPro" id="IPR013783">
    <property type="entry name" value="Ig-like_fold"/>
</dbReference>
<dbReference type="PANTHER" id="PTHR30032">
    <property type="entry name" value="N-ACETYLMURAMOYL-L-ALANINE AMIDASE-RELATED"/>
    <property type="match status" value="1"/>
</dbReference>
<organism evidence="1 2">
    <name type="scientific">Desulfitobacterium metallireducens DSM 15288</name>
    <dbReference type="NCBI Taxonomy" id="871968"/>
    <lineage>
        <taxon>Bacteria</taxon>
        <taxon>Bacillati</taxon>
        <taxon>Bacillota</taxon>
        <taxon>Clostridia</taxon>
        <taxon>Eubacteriales</taxon>
        <taxon>Desulfitobacteriaceae</taxon>
        <taxon>Desulfitobacterium</taxon>
    </lineage>
</organism>
<accession>W0EB43</accession>
<dbReference type="Gene3D" id="3.40.50.12090">
    <property type="match status" value="2"/>
</dbReference>
<dbReference type="RefSeq" id="WP_006715757.1">
    <property type="nucleotide sequence ID" value="NZ_CP007032.1"/>
</dbReference>
<proteinExistence type="predicted"/>
<dbReference type="EMBL" id="CP007032">
    <property type="protein sequence ID" value="AHF07987.1"/>
    <property type="molecule type" value="Genomic_DNA"/>
</dbReference>
<dbReference type="SUPFAM" id="SSF49373">
    <property type="entry name" value="Invasin/intimin cell-adhesion fragments"/>
    <property type="match status" value="1"/>
</dbReference>
<dbReference type="PANTHER" id="PTHR30032:SF8">
    <property type="entry name" value="GERMINATION-SPECIFIC N-ACETYLMURAMOYL-L-ALANINE AMIDASE"/>
    <property type="match status" value="1"/>
</dbReference>
<dbReference type="HOGENOM" id="CLU_499424_0_0_9"/>
<dbReference type="Gene3D" id="2.60.40.10">
    <property type="entry name" value="Immunoglobulins"/>
    <property type="match status" value="1"/>
</dbReference>
<gene>
    <name evidence="1" type="ORF">DESME_13840</name>
</gene>
<dbReference type="Pfam" id="PF04122">
    <property type="entry name" value="CW_binding_2"/>
    <property type="match status" value="3"/>
</dbReference>
<dbReference type="InterPro" id="IPR008964">
    <property type="entry name" value="Invasin/intimin_cell_adhesion"/>
</dbReference>
<dbReference type="OrthoDB" id="9813450at2"/>
<dbReference type="STRING" id="871968.DESME_13840"/>
<dbReference type="AlphaFoldDB" id="W0EB43"/>
<dbReference type="Proteomes" id="UP000010847">
    <property type="component" value="Chromosome"/>
</dbReference>
<reference evidence="1 2" key="1">
    <citation type="submission" date="2013-12" db="EMBL/GenBank/DDBJ databases">
        <authorList>
            <consortium name="DOE Joint Genome Institute"/>
            <person name="Smidt H."/>
            <person name="Huntemann M."/>
            <person name="Han J."/>
            <person name="Chen A."/>
            <person name="Kyrpides N."/>
            <person name="Mavromatis K."/>
            <person name="Markowitz V."/>
            <person name="Palaniappan K."/>
            <person name="Ivanova N."/>
            <person name="Schaumberg A."/>
            <person name="Pati A."/>
            <person name="Liolios K."/>
            <person name="Nordberg H.P."/>
            <person name="Cantor M.N."/>
            <person name="Hua S.X."/>
            <person name="Woyke T."/>
        </authorList>
    </citation>
    <scope>NUCLEOTIDE SEQUENCE [LARGE SCALE GENOMIC DNA]</scope>
    <source>
        <strain evidence="2">DSM 15288</strain>
    </source>
</reference>
<dbReference type="InterPro" id="IPR051922">
    <property type="entry name" value="Bact_Sporulation_Assoc"/>
</dbReference>
<dbReference type="InterPro" id="IPR007253">
    <property type="entry name" value="Cell_wall-bd_2"/>
</dbReference>
<dbReference type="eggNOG" id="COG2247">
    <property type="taxonomic scope" value="Bacteria"/>
</dbReference>
<evidence type="ECO:0000313" key="1">
    <source>
        <dbReference type="EMBL" id="AHF07987.1"/>
    </source>
</evidence>
<dbReference type="KEGG" id="dmt:DESME_13840"/>
<keyword evidence="2" id="KW-1185">Reference proteome</keyword>